<dbReference type="GO" id="GO:0000978">
    <property type="term" value="F:RNA polymerase II cis-regulatory region sequence-specific DNA binding"/>
    <property type="evidence" value="ECO:0007669"/>
    <property type="project" value="TreeGrafter"/>
</dbReference>
<keyword evidence="4" id="KW-0862">Zinc</keyword>
<keyword evidence="5" id="KW-0805">Transcription regulation</keyword>
<feature type="region of interest" description="Disordered" evidence="9">
    <location>
        <begin position="1"/>
        <end position="28"/>
    </location>
</feature>
<keyword evidence="3" id="KW-0863">Zinc-finger</keyword>
<protein>
    <submittedName>
        <fullName evidence="10">Uncharacterized protein</fullName>
    </submittedName>
</protein>
<evidence type="ECO:0000256" key="3">
    <source>
        <dbReference type="ARBA" id="ARBA00022771"/>
    </source>
</evidence>
<evidence type="ECO:0000256" key="8">
    <source>
        <dbReference type="ARBA" id="ARBA00023242"/>
    </source>
</evidence>
<dbReference type="GO" id="GO:0003700">
    <property type="term" value="F:DNA-binding transcription factor activity"/>
    <property type="evidence" value="ECO:0007669"/>
    <property type="project" value="TreeGrafter"/>
</dbReference>
<evidence type="ECO:0000313" key="11">
    <source>
        <dbReference type="Proteomes" id="UP000008792"/>
    </source>
</evidence>
<dbReference type="eggNOG" id="ENOG502TFXM">
    <property type="taxonomic scope" value="Eukaryota"/>
</dbReference>
<evidence type="ECO:0000256" key="4">
    <source>
        <dbReference type="ARBA" id="ARBA00022833"/>
    </source>
</evidence>
<dbReference type="PANTHER" id="PTHR13006:SF9">
    <property type="entry name" value="GLUCOSE TRANSPORTER 4 ENHANCER FACTOR, ISOFORM G"/>
    <property type="match status" value="1"/>
</dbReference>
<keyword evidence="2" id="KW-0479">Metal-binding</keyword>
<accession>B4LVS6</accession>
<evidence type="ECO:0000256" key="9">
    <source>
        <dbReference type="SAM" id="MobiDB-lite"/>
    </source>
</evidence>
<keyword evidence="7" id="KW-0804">Transcription</keyword>
<reference evidence="10 11" key="1">
    <citation type="journal article" date="2007" name="Nature">
        <title>Evolution of genes and genomes on the Drosophila phylogeny.</title>
        <authorList>
            <consortium name="Drosophila 12 Genomes Consortium"/>
            <person name="Clark A.G."/>
            <person name="Eisen M.B."/>
            <person name="Smith D.R."/>
            <person name="Bergman C.M."/>
            <person name="Oliver B."/>
            <person name="Markow T.A."/>
            <person name="Kaufman T.C."/>
            <person name="Kellis M."/>
            <person name="Gelbart W."/>
            <person name="Iyer V.N."/>
            <person name="Pollard D.A."/>
            <person name="Sackton T.B."/>
            <person name="Larracuente A.M."/>
            <person name="Singh N.D."/>
            <person name="Abad J.P."/>
            <person name="Abt D.N."/>
            <person name="Adryan B."/>
            <person name="Aguade M."/>
            <person name="Akashi H."/>
            <person name="Anderson W.W."/>
            <person name="Aquadro C.F."/>
            <person name="Ardell D.H."/>
            <person name="Arguello R."/>
            <person name="Artieri C.G."/>
            <person name="Barbash D.A."/>
            <person name="Barker D."/>
            <person name="Barsanti P."/>
            <person name="Batterham P."/>
            <person name="Batzoglou S."/>
            <person name="Begun D."/>
            <person name="Bhutkar A."/>
            <person name="Blanco E."/>
            <person name="Bosak S.A."/>
            <person name="Bradley R.K."/>
            <person name="Brand A.D."/>
            <person name="Brent M.R."/>
            <person name="Brooks A.N."/>
            <person name="Brown R.H."/>
            <person name="Butlin R.K."/>
            <person name="Caggese C."/>
            <person name="Calvi B.R."/>
            <person name="Bernardo de Carvalho A."/>
            <person name="Caspi A."/>
            <person name="Castrezana S."/>
            <person name="Celniker S.E."/>
            <person name="Chang J.L."/>
            <person name="Chapple C."/>
            <person name="Chatterji S."/>
            <person name="Chinwalla A."/>
            <person name="Civetta A."/>
            <person name="Clifton S.W."/>
            <person name="Comeron J.M."/>
            <person name="Costello J.C."/>
            <person name="Coyne J.A."/>
            <person name="Daub J."/>
            <person name="David R.G."/>
            <person name="Delcher A.L."/>
            <person name="Delehaunty K."/>
            <person name="Do C.B."/>
            <person name="Ebling H."/>
            <person name="Edwards K."/>
            <person name="Eickbush T."/>
            <person name="Evans J.D."/>
            <person name="Filipski A."/>
            <person name="Findeiss S."/>
            <person name="Freyhult E."/>
            <person name="Fulton L."/>
            <person name="Fulton R."/>
            <person name="Garcia A.C."/>
            <person name="Gardiner A."/>
            <person name="Garfield D.A."/>
            <person name="Garvin B.E."/>
            <person name="Gibson G."/>
            <person name="Gilbert D."/>
            <person name="Gnerre S."/>
            <person name="Godfrey J."/>
            <person name="Good R."/>
            <person name="Gotea V."/>
            <person name="Gravely B."/>
            <person name="Greenberg A.J."/>
            <person name="Griffiths-Jones S."/>
            <person name="Gross S."/>
            <person name="Guigo R."/>
            <person name="Gustafson E.A."/>
            <person name="Haerty W."/>
            <person name="Hahn M.W."/>
            <person name="Halligan D.L."/>
            <person name="Halpern A.L."/>
            <person name="Halter G.M."/>
            <person name="Han M.V."/>
            <person name="Heger A."/>
            <person name="Hillier L."/>
            <person name="Hinrichs A.S."/>
            <person name="Holmes I."/>
            <person name="Hoskins R.A."/>
            <person name="Hubisz M.J."/>
            <person name="Hultmark D."/>
            <person name="Huntley M.A."/>
            <person name="Jaffe D.B."/>
            <person name="Jagadeeshan S."/>
            <person name="Jeck W.R."/>
            <person name="Johnson J."/>
            <person name="Jones C.D."/>
            <person name="Jordan W.C."/>
            <person name="Karpen G.H."/>
            <person name="Kataoka E."/>
            <person name="Keightley P.D."/>
            <person name="Kheradpour P."/>
            <person name="Kirkness E.F."/>
            <person name="Koerich L.B."/>
            <person name="Kristiansen K."/>
            <person name="Kudrna D."/>
            <person name="Kulathinal R.J."/>
            <person name="Kumar S."/>
            <person name="Kwok R."/>
            <person name="Lander E."/>
            <person name="Langley C.H."/>
            <person name="Lapoint R."/>
            <person name="Lazzaro B.P."/>
            <person name="Lee S.J."/>
            <person name="Levesque L."/>
            <person name="Li R."/>
            <person name="Lin C.F."/>
            <person name="Lin M.F."/>
            <person name="Lindblad-Toh K."/>
            <person name="Llopart A."/>
            <person name="Long M."/>
            <person name="Low L."/>
            <person name="Lozovsky E."/>
            <person name="Lu J."/>
            <person name="Luo M."/>
            <person name="Machado C.A."/>
            <person name="Makalowski W."/>
            <person name="Marzo M."/>
            <person name="Matsuda M."/>
            <person name="Matzkin L."/>
            <person name="McAllister B."/>
            <person name="McBride C.S."/>
            <person name="McKernan B."/>
            <person name="McKernan K."/>
            <person name="Mendez-Lago M."/>
            <person name="Minx P."/>
            <person name="Mollenhauer M.U."/>
            <person name="Montooth K."/>
            <person name="Mount S.M."/>
            <person name="Mu X."/>
            <person name="Myers E."/>
            <person name="Negre B."/>
            <person name="Newfeld S."/>
            <person name="Nielsen R."/>
            <person name="Noor M.A."/>
            <person name="O'Grady P."/>
            <person name="Pachter L."/>
            <person name="Papaceit M."/>
            <person name="Parisi M.J."/>
            <person name="Parisi M."/>
            <person name="Parts L."/>
            <person name="Pedersen J.S."/>
            <person name="Pesole G."/>
            <person name="Phillippy A.M."/>
            <person name="Ponting C.P."/>
            <person name="Pop M."/>
            <person name="Porcelli D."/>
            <person name="Powell J.R."/>
            <person name="Prohaska S."/>
            <person name="Pruitt K."/>
            <person name="Puig M."/>
            <person name="Quesneville H."/>
            <person name="Ram K.R."/>
            <person name="Rand D."/>
            <person name="Rasmussen M.D."/>
            <person name="Reed L.K."/>
            <person name="Reenan R."/>
            <person name="Reily A."/>
            <person name="Remington K.A."/>
            <person name="Rieger T.T."/>
            <person name="Ritchie M.G."/>
            <person name="Robin C."/>
            <person name="Rogers Y.H."/>
            <person name="Rohde C."/>
            <person name="Rozas J."/>
            <person name="Rubenfield M.J."/>
            <person name="Ruiz A."/>
            <person name="Russo S."/>
            <person name="Salzberg S.L."/>
            <person name="Sanchez-Gracia A."/>
            <person name="Saranga D.J."/>
            <person name="Sato H."/>
            <person name="Schaeffer S.W."/>
            <person name="Schatz M.C."/>
            <person name="Schlenke T."/>
            <person name="Schwartz R."/>
            <person name="Segarra C."/>
            <person name="Singh R.S."/>
            <person name="Sirot L."/>
            <person name="Sirota M."/>
            <person name="Sisneros N.B."/>
            <person name="Smith C.D."/>
            <person name="Smith T.F."/>
            <person name="Spieth J."/>
            <person name="Stage D.E."/>
            <person name="Stark A."/>
            <person name="Stephan W."/>
            <person name="Strausberg R.L."/>
            <person name="Strempel S."/>
            <person name="Sturgill D."/>
            <person name="Sutton G."/>
            <person name="Sutton G.G."/>
            <person name="Tao W."/>
            <person name="Teichmann S."/>
            <person name="Tobari Y.N."/>
            <person name="Tomimura Y."/>
            <person name="Tsolas J.M."/>
            <person name="Valente V.L."/>
            <person name="Venter E."/>
            <person name="Venter J.C."/>
            <person name="Vicario S."/>
            <person name="Vieira F.G."/>
            <person name="Vilella A.J."/>
            <person name="Villasante A."/>
            <person name="Walenz B."/>
            <person name="Wang J."/>
            <person name="Wasserman M."/>
            <person name="Watts T."/>
            <person name="Wilson D."/>
            <person name="Wilson R.K."/>
            <person name="Wing R.A."/>
            <person name="Wolfner M.F."/>
            <person name="Wong A."/>
            <person name="Wong G.K."/>
            <person name="Wu C.I."/>
            <person name="Wu G."/>
            <person name="Yamamoto D."/>
            <person name="Yang H.P."/>
            <person name="Yang S.P."/>
            <person name="Yorke J.A."/>
            <person name="Yoshida K."/>
            <person name="Zdobnov E."/>
            <person name="Zhang P."/>
            <person name="Zhang Y."/>
            <person name="Zimin A.V."/>
            <person name="Baldwin J."/>
            <person name="Abdouelleil A."/>
            <person name="Abdulkadir J."/>
            <person name="Abebe A."/>
            <person name="Abera B."/>
            <person name="Abreu J."/>
            <person name="Acer S.C."/>
            <person name="Aftuck L."/>
            <person name="Alexander A."/>
            <person name="An P."/>
            <person name="Anderson E."/>
            <person name="Anderson S."/>
            <person name="Arachi H."/>
            <person name="Azer M."/>
            <person name="Bachantsang P."/>
            <person name="Barry A."/>
            <person name="Bayul T."/>
            <person name="Berlin A."/>
            <person name="Bessette D."/>
            <person name="Bloom T."/>
            <person name="Blye J."/>
            <person name="Boguslavskiy L."/>
            <person name="Bonnet C."/>
            <person name="Boukhgalter B."/>
            <person name="Bourzgui I."/>
            <person name="Brown A."/>
            <person name="Cahill P."/>
            <person name="Channer S."/>
            <person name="Cheshatsang Y."/>
            <person name="Chuda L."/>
            <person name="Citroen M."/>
            <person name="Collymore A."/>
            <person name="Cooke P."/>
            <person name="Costello M."/>
            <person name="D'Aco K."/>
            <person name="Daza R."/>
            <person name="De Haan G."/>
            <person name="DeGray S."/>
            <person name="DeMaso C."/>
            <person name="Dhargay N."/>
            <person name="Dooley K."/>
            <person name="Dooley E."/>
            <person name="Doricent M."/>
            <person name="Dorje P."/>
            <person name="Dorjee K."/>
            <person name="Dupes A."/>
            <person name="Elong R."/>
            <person name="Falk J."/>
            <person name="Farina A."/>
            <person name="Faro S."/>
            <person name="Ferguson D."/>
            <person name="Fisher S."/>
            <person name="Foley C.D."/>
            <person name="Franke A."/>
            <person name="Friedrich D."/>
            <person name="Gadbois L."/>
            <person name="Gearin G."/>
            <person name="Gearin C.R."/>
            <person name="Giannoukos G."/>
            <person name="Goode T."/>
            <person name="Graham J."/>
            <person name="Grandbois E."/>
            <person name="Grewal S."/>
            <person name="Gyaltsen K."/>
            <person name="Hafez N."/>
            <person name="Hagos B."/>
            <person name="Hall J."/>
            <person name="Henson C."/>
            <person name="Hollinger A."/>
            <person name="Honan T."/>
            <person name="Huard M.D."/>
            <person name="Hughes L."/>
            <person name="Hurhula B."/>
            <person name="Husby M.E."/>
            <person name="Kamat A."/>
            <person name="Kanga B."/>
            <person name="Kashin S."/>
            <person name="Khazanovich D."/>
            <person name="Kisner P."/>
            <person name="Lance K."/>
            <person name="Lara M."/>
            <person name="Lee W."/>
            <person name="Lennon N."/>
            <person name="Letendre F."/>
            <person name="LeVine R."/>
            <person name="Lipovsky A."/>
            <person name="Liu X."/>
            <person name="Liu J."/>
            <person name="Liu S."/>
            <person name="Lokyitsang T."/>
            <person name="Lokyitsang Y."/>
            <person name="Lubonja R."/>
            <person name="Lui A."/>
            <person name="MacDonald P."/>
            <person name="Magnisalis V."/>
            <person name="Maru K."/>
            <person name="Matthews C."/>
            <person name="McCusker W."/>
            <person name="McDonough S."/>
            <person name="Mehta T."/>
            <person name="Meldrim J."/>
            <person name="Meneus L."/>
            <person name="Mihai O."/>
            <person name="Mihalev A."/>
            <person name="Mihova T."/>
            <person name="Mittelman R."/>
            <person name="Mlenga V."/>
            <person name="Montmayeur A."/>
            <person name="Mulrain L."/>
            <person name="Navidi A."/>
            <person name="Naylor J."/>
            <person name="Negash T."/>
            <person name="Nguyen T."/>
            <person name="Nguyen N."/>
            <person name="Nicol R."/>
            <person name="Norbu C."/>
            <person name="Norbu N."/>
            <person name="Novod N."/>
            <person name="O'Neill B."/>
            <person name="Osman S."/>
            <person name="Markiewicz E."/>
            <person name="Oyono O.L."/>
            <person name="Patti C."/>
            <person name="Phunkhang P."/>
            <person name="Pierre F."/>
            <person name="Priest M."/>
            <person name="Raghuraman S."/>
            <person name="Rege F."/>
            <person name="Reyes R."/>
            <person name="Rise C."/>
            <person name="Rogov P."/>
            <person name="Ross K."/>
            <person name="Ryan E."/>
            <person name="Settipalli S."/>
            <person name="Shea T."/>
            <person name="Sherpa N."/>
            <person name="Shi L."/>
            <person name="Shih D."/>
            <person name="Sparrow T."/>
            <person name="Spaulding J."/>
            <person name="Stalker J."/>
            <person name="Stange-Thomann N."/>
            <person name="Stavropoulos S."/>
            <person name="Stone C."/>
            <person name="Strader C."/>
            <person name="Tesfaye S."/>
            <person name="Thomson T."/>
            <person name="Thoulutsang Y."/>
            <person name="Thoulutsang D."/>
            <person name="Topham K."/>
            <person name="Topping I."/>
            <person name="Tsamla T."/>
            <person name="Vassiliev H."/>
            <person name="Vo A."/>
            <person name="Wangchuk T."/>
            <person name="Wangdi T."/>
            <person name="Weiand M."/>
            <person name="Wilkinson J."/>
            <person name="Wilson A."/>
            <person name="Yadav S."/>
            <person name="Young G."/>
            <person name="Yu Q."/>
            <person name="Zembek L."/>
            <person name="Zhong D."/>
            <person name="Zimmer A."/>
            <person name="Zwirko Z."/>
            <person name="Jaffe D.B."/>
            <person name="Alvarez P."/>
            <person name="Brockman W."/>
            <person name="Butler J."/>
            <person name="Chin C."/>
            <person name="Gnerre S."/>
            <person name="Grabherr M."/>
            <person name="Kleber M."/>
            <person name="Mauceli E."/>
            <person name="MacCallum I."/>
        </authorList>
    </citation>
    <scope>NUCLEOTIDE SEQUENCE [LARGE SCALE GENOMIC DNA]</scope>
    <source>
        <strain evidence="11">Tucson 15010-1051.87</strain>
    </source>
</reference>
<keyword evidence="6" id="KW-0238">DNA-binding</keyword>
<comment type="subcellular location">
    <subcellularLocation>
        <location evidence="1">Nucleus</location>
    </subcellularLocation>
</comment>
<feature type="region of interest" description="Disordered" evidence="9">
    <location>
        <begin position="102"/>
        <end position="123"/>
    </location>
</feature>
<dbReference type="Proteomes" id="UP000008792">
    <property type="component" value="Unassembled WGS sequence"/>
</dbReference>
<dbReference type="HOGENOM" id="CLU_1788842_0_0_1"/>
<evidence type="ECO:0000256" key="5">
    <source>
        <dbReference type="ARBA" id="ARBA00023015"/>
    </source>
</evidence>
<keyword evidence="8" id="KW-0539">Nucleus</keyword>
<dbReference type="AlphaFoldDB" id="B4LVS6"/>
<organism evidence="10 11">
    <name type="scientific">Drosophila virilis</name>
    <name type="common">Fruit fly</name>
    <dbReference type="NCBI Taxonomy" id="7244"/>
    <lineage>
        <taxon>Eukaryota</taxon>
        <taxon>Metazoa</taxon>
        <taxon>Ecdysozoa</taxon>
        <taxon>Arthropoda</taxon>
        <taxon>Hexapoda</taxon>
        <taxon>Insecta</taxon>
        <taxon>Pterygota</taxon>
        <taxon>Neoptera</taxon>
        <taxon>Endopterygota</taxon>
        <taxon>Diptera</taxon>
        <taxon>Brachycera</taxon>
        <taxon>Muscomorpha</taxon>
        <taxon>Ephydroidea</taxon>
        <taxon>Drosophilidae</taxon>
        <taxon>Drosophila</taxon>
    </lineage>
</organism>
<evidence type="ECO:0000256" key="1">
    <source>
        <dbReference type="ARBA" id="ARBA00004123"/>
    </source>
</evidence>
<keyword evidence="11" id="KW-1185">Reference proteome</keyword>
<evidence type="ECO:0000313" key="10">
    <source>
        <dbReference type="EMBL" id="EDW67531.2"/>
    </source>
</evidence>
<evidence type="ECO:0000256" key="6">
    <source>
        <dbReference type="ARBA" id="ARBA00023125"/>
    </source>
</evidence>
<dbReference type="PANTHER" id="PTHR13006">
    <property type="entry name" value="PAPILLOMAVIRUS REGULATORY FACTOR PRF-1"/>
    <property type="match status" value="1"/>
</dbReference>
<dbReference type="GO" id="GO:0008270">
    <property type="term" value="F:zinc ion binding"/>
    <property type="evidence" value="ECO:0007669"/>
    <property type="project" value="UniProtKB-KW"/>
</dbReference>
<proteinExistence type="predicted"/>
<dbReference type="InterPro" id="IPR052253">
    <property type="entry name" value="CR1/CR2-DNA-binding_regulator"/>
</dbReference>
<dbReference type="GO" id="GO:0006357">
    <property type="term" value="P:regulation of transcription by RNA polymerase II"/>
    <property type="evidence" value="ECO:0007669"/>
    <property type="project" value="TreeGrafter"/>
</dbReference>
<dbReference type="InParanoid" id="B4LVS6"/>
<feature type="compositionally biased region" description="Low complexity" evidence="9">
    <location>
        <begin position="62"/>
        <end position="73"/>
    </location>
</feature>
<dbReference type="GO" id="GO:0005634">
    <property type="term" value="C:nucleus"/>
    <property type="evidence" value="ECO:0007669"/>
    <property type="project" value="UniProtKB-SubCell"/>
</dbReference>
<sequence>MQHVAVQQAVSAARNTPNSPNRRTRGENKKCRKVYGMERRDQWCTQCRWKKACSRFAVVARPTRTPSPTASSSNDGGVANDNADVQMEEVAAANGLLAWSRAAAAGQQQQQQQKQQQTMLLQV</sequence>
<feature type="compositionally biased region" description="Low complexity" evidence="9">
    <location>
        <begin position="1"/>
        <end position="21"/>
    </location>
</feature>
<dbReference type="SMART" id="SM01366">
    <property type="entry name" value="c-clamp"/>
    <property type="match status" value="1"/>
</dbReference>
<feature type="region of interest" description="Disordered" evidence="9">
    <location>
        <begin position="62"/>
        <end position="82"/>
    </location>
</feature>
<name>B4LVS6_DROVI</name>
<dbReference type="EMBL" id="CH940650">
    <property type="protein sequence ID" value="EDW67531.2"/>
    <property type="molecule type" value="Genomic_DNA"/>
</dbReference>
<evidence type="ECO:0000256" key="2">
    <source>
        <dbReference type="ARBA" id="ARBA00022723"/>
    </source>
</evidence>
<gene>
    <name evidence="10" type="primary">Dvir\GJ23030</name>
    <name evidence="10" type="ORF">Dvir_GJ23030</name>
</gene>
<evidence type="ECO:0000256" key="7">
    <source>
        <dbReference type="ARBA" id="ARBA00023163"/>
    </source>
</evidence>
<dbReference type="STRING" id="7244.B4LVS6"/>